<protein>
    <submittedName>
        <fullName evidence="2">Uncharacterized protein</fullName>
    </submittedName>
</protein>
<dbReference type="Proteomes" id="UP000185783">
    <property type="component" value="Unassembled WGS sequence"/>
</dbReference>
<feature type="transmembrane region" description="Helical" evidence="1">
    <location>
        <begin position="12"/>
        <end position="30"/>
    </location>
</feature>
<gene>
    <name evidence="2" type="ORF">A3843_09565</name>
</gene>
<keyword evidence="1" id="KW-1133">Transmembrane helix</keyword>
<evidence type="ECO:0000313" key="3">
    <source>
        <dbReference type="Proteomes" id="UP000185783"/>
    </source>
</evidence>
<feature type="transmembrane region" description="Helical" evidence="1">
    <location>
        <begin position="42"/>
        <end position="61"/>
    </location>
</feature>
<comment type="caution">
    <text evidence="2">The sequence shown here is derived from an EMBL/GenBank/DDBJ whole genome shotgun (WGS) entry which is preliminary data.</text>
</comment>
<organism evidence="2 3">
    <name type="scientific">Pseudovibrio exalbescens</name>
    <dbReference type="NCBI Taxonomy" id="197461"/>
    <lineage>
        <taxon>Bacteria</taxon>
        <taxon>Pseudomonadati</taxon>
        <taxon>Pseudomonadota</taxon>
        <taxon>Alphaproteobacteria</taxon>
        <taxon>Hyphomicrobiales</taxon>
        <taxon>Stappiaceae</taxon>
        <taxon>Pseudovibrio</taxon>
    </lineage>
</organism>
<evidence type="ECO:0000256" key="1">
    <source>
        <dbReference type="SAM" id="Phobius"/>
    </source>
</evidence>
<reference evidence="2 3" key="1">
    <citation type="submission" date="2016-03" db="EMBL/GenBank/DDBJ databases">
        <title>Genome sequence of Nesiotobacter sp. nov., a moderately halophilic alphaproteobacterium isolated from the Yellow Sea, China.</title>
        <authorList>
            <person name="Zhang G."/>
            <person name="Zhang R."/>
        </authorList>
    </citation>
    <scope>NUCLEOTIDE SEQUENCE [LARGE SCALE GENOMIC DNA]</scope>
    <source>
        <strain evidence="2 3">WB1-6</strain>
    </source>
</reference>
<keyword evidence="1" id="KW-0812">Transmembrane</keyword>
<feature type="transmembrane region" description="Helical" evidence="1">
    <location>
        <begin position="68"/>
        <end position="87"/>
    </location>
</feature>
<sequence>MMKHLSICNKTLFLNISSLVILFLFAPALYSGAIPSASQSLGVFAHLSYFAILTCALFRFFNHKIVPTFLTGCCLAILGEALGALFGLQEPKIMMIVAAGLGVTCACSLMGLMSADSRALQRYAVPGNHDHRARRISDPLSGRFRLIPCEKRSTLQF</sequence>
<dbReference type="AlphaFoldDB" id="A0A1U7JIV1"/>
<proteinExistence type="predicted"/>
<name>A0A1U7JIV1_9HYPH</name>
<accession>A0A1U7JIV1</accession>
<feature type="transmembrane region" description="Helical" evidence="1">
    <location>
        <begin position="93"/>
        <end position="113"/>
    </location>
</feature>
<dbReference type="EMBL" id="LVVZ01000014">
    <property type="protein sequence ID" value="OKL44612.1"/>
    <property type="molecule type" value="Genomic_DNA"/>
</dbReference>
<evidence type="ECO:0000313" key="2">
    <source>
        <dbReference type="EMBL" id="OKL44612.1"/>
    </source>
</evidence>
<keyword evidence="1" id="KW-0472">Membrane</keyword>
<keyword evidence="3" id="KW-1185">Reference proteome</keyword>
<dbReference type="RefSeq" id="WP_028480379.1">
    <property type="nucleotide sequence ID" value="NZ_LVVZ01000014.1"/>
</dbReference>